<protein>
    <submittedName>
        <fullName evidence="2">Glutamate-rich protein 6 isoform X1</fullName>
    </submittedName>
</protein>
<name>A0AAV1GDN9_XYRNO</name>
<sequence>MERKPDMWPQSVNDLPTFGIRAAGVLKYKRESDERNINFTNLLESQPLTYPLKCEYCGEKPKPSLILIGIQGLETVPPCCERWQQLWETLNRLRHLAEGRSDLRAGGSSLEDNKLSEEGDELYLKGREKDNNQDWRNGEYTIYTPGPKPLPQSSRVLRFQYSSEGNWTVPSGALTVKHLVVKEKEEQVLPPVCNHKTDQFGMCHHQDKSGIIQKYYGNGLKFLTVFPDGSAQVFYPSGLLALIVVVTKQNGRVCIVYDDSAAPHQPIRAVFQSDGRATCYHSNGNTWLTLHRKGGQCLDEDGARVCRWSWASPLKPIFLSFNKAIGVRVLGQERVFVSFLVGGQQAKFSVGSCCAQAQCETNMASSGPSVLKEELFVLAARIRMQLPILHLHRDLTTPSEPLLKKTSQASLHHAVAQKLLEVSATVMMSESERDFIHSCLEGYV</sequence>
<organism evidence="2 3">
    <name type="scientific">Xyrichtys novacula</name>
    <name type="common">Pearly razorfish</name>
    <name type="synonym">Hemipteronotus novacula</name>
    <dbReference type="NCBI Taxonomy" id="13765"/>
    <lineage>
        <taxon>Eukaryota</taxon>
        <taxon>Metazoa</taxon>
        <taxon>Chordata</taxon>
        <taxon>Craniata</taxon>
        <taxon>Vertebrata</taxon>
        <taxon>Euteleostomi</taxon>
        <taxon>Actinopterygii</taxon>
        <taxon>Neopterygii</taxon>
        <taxon>Teleostei</taxon>
        <taxon>Neoteleostei</taxon>
        <taxon>Acanthomorphata</taxon>
        <taxon>Eupercaria</taxon>
        <taxon>Labriformes</taxon>
        <taxon>Labridae</taxon>
        <taxon>Xyrichtys</taxon>
    </lineage>
</organism>
<proteinExistence type="predicted"/>
<accession>A0AAV1GDN9</accession>
<dbReference type="PANTHER" id="PTHR23093">
    <property type="entry name" value="SIMILAR TO CHROMOSOME 3 OPEN READING FRAME 20"/>
    <property type="match status" value="1"/>
</dbReference>
<dbReference type="Proteomes" id="UP001178508">
    <property type="component" value="Chromosome 14"/>
</dbReference>
<dbReference type="Pfam" id="PF14977">
    <property type="entry name" value="FAM194"/>
    <property type="match status" value="1"/>
</dbReference>
<keyword evidence="3" id="KW-1185">Reference proteome</keyword>
<evidence type="ECO:0000259" key="1">
    <source>
        <dbReference type="Pfam" id="PF14977"/>
    </source>
</evidence>
<reference evidence="2" key="1">
    <citation type="submission" date="2023-08" db="EMBL/GenBank/DDBJ databases">
        <authorList>
            <person name="Alioto T."/>
            <person name="Alioto T."/>
            <person name="Gomez Garrido J."/>
        </authorList>
    </citation>
    <scope>NUCLEOTIDE SEQUENCE</scope>
</reference>
<evidence type="ECO:0000313" key="2">
    <source>
        <dbReference type="EMBL" id="CAJ1072201.1"/>
    </source>
</evidence>
<gene>
    <name evidence="2" type="ORF">XNOV1_A010523</name>
</gene>
<dbReference type="InterPro" id="IPR029281">
    <property type="entry name" value="FAM194_C"/>
</dbReference>
<evidence type="ECO:0000313" key="3">
    <source>
        <dbReference type="Proteomes" id="UP001178508"/>
    </source>
</evidence>
<dbReference type="EMBL" id="OY660877">
    <property type="protein sequence ID" value="CAJ1072201.1"/>
    <property type="molecule type" value="Genomic_DNA"/>
</dbReference>
<dbReference type="PANTHER" id="PTHR23093:SF18">
    <property type="entry name" value="GLUTAMATE RICH 6"/>
    <property type="match status" value="1"/>
</dbReference>
<feature type="domain" description="FAM194 C-terminal" evidence="1">
    <location>
        <begin position="212"/>
        <end position="405"/>
    </location>
</feature>
<dbReference type="AlphaFoldDB" id="A0AAV1GDN9"/>